<sequence length="124" mass="14196">MVTEVPKEFARKPRSTTEVDCWKAMEFRLLLPYTGPAVLKSVLHPGSYMNFLTLHCATFLVSSLSLSHQYVYHAEPLHHHFVRTFAKLYGDEKVSYNVHCVSHLAPDVRNQGPLDAFSTFPFEN</sequence>
<name>A0A1S4M6C4_IXOSC</name>
<keyword evidence="2" id="KW-1185">Reference proteome</keyword>
<reference evidence="2" key="1">
    <citation type="submission" date="2008-03" db="EMBL/GenBank/DDBJ databases">
        <title>Annotation of Ixodes scapularis.</title>
        <authorList>
            <consortium name="Ixodes scapularis Genome Project Consortium"/>
            <person name="Caler E."/>
            <person name="Hannick L.I."/>
            <person name="Bidwell S."/>
            <person name="Joardar V."/>
            <person name="Thiagarajan M."/>
            <person name="Amedeo P."/>
            <person name="Galinsky K.J."/>
            <person name="Schobel S."/>
            <person name="Inman J."/>
            <person name="Hostetler J."/>
            <person name="Miller J."/>
            <person name="Hammond M."/>
            <person name="Megy K."/>
            <person name="Lawson D."/>
            <person name="Kodira C."/>
            <person name="Sutton G."/>
            <person name="Meyer J."/>
            <person name="Hill C.A."/>
            <person name="Birren B."/>
            <person name="Nene V."/>
            <person name="Collins F."/>
            <person name="Alarcon-Chaidez F."/>
            <person name="Wikel S."/>
            <person name="Strausberg R."/>
        </authorList>
    </citation>
    <scope>NUCLEOTIDE SEQUENCE [LARGE SCALE GENOMIC DNA]</scope>
    <source>
        <strain evidence="2">Wikel</strain>
    </source>
</reference>
<dbReference type="PANTHER" id="PTHR33053">
    <property type="entry name" value="PROTEIN, PUTATIVE-RELATED"/>
    <property type="match status" value="1"/>
</dbReference>
<accession>A0A1S4M6C4</accession>
<protein>
    <submittedName>
        <fullName evidence="1">Uncharacterized protein</fullName>
    </submittedName>
</protein>
<dbReference type="VEuPathDB" id="VectorBase:ISCI024523"/>
<evidence type="ECO:0000313" key="1">
    <source>
        <dbReference type="EnsemblMetazoa" id="ISCW024523-PA"/>
    </source>
</evidence>
<reference evidence="1" key="2">
    <citation type="submission" date="2020-05" db="UniProtKB">
        <authorList>
            <consortium name="EnsemblMetazoa"/>
        </authorList>
    </citation>
    <scope>IDENTIFICATION</scope>
    <source>
        <strain evidence="1">wikel</strain>
    </source>
</reference>
<dbReference type="Proteomes" id="UP000001555">
    <property type="component" value="Unassembled WGS sequence"/>
</dbReference>
<dbReference type="PANTHER" id="PTHR33053:SF25">
    <property type="entry name" value="TRANSPOSASE DOMAIN-CONTAINING PROTEIN"/>
    <property type="match status" value="1"/>
</dbReference>
<dbReference type="HOGENOM" id="CLU_104036_1_1_1"/>
<proteinExistence type="predicted"/>
<dbReference type="EMBL" id="ABJB010423630">
    <property type="status" value="NOT_ANNOTATED_CDS"/>
    <property type="molecule type" value="Genomic_DNA"/>
</dbReference>
<dbReference type="EnsemblMetazoa" id="ISCW024523-RA">
    <property type="protein sequence ID" value="ISCW024523-PA"/>
    <property type="gene ID" value="ISCW024523"/>
</dbReference>
<dbReference type="STRING" id="6945.B7PY85"/>
<dbReference type="VEuPathDB" id="VectorBase:ISCW024523"/>
<dbReference type="PaxDb" id="6945-B7PY85"/>
<organism evidence="1 2">
    <name type="scientific">Ixodes scapularis</name>
    <name type="common">Black-legged tick</name>
    <name type="synonym">Deer tick</name>
    <dbReference type="NCBI Taxonomy" id="6945"/>
    <lineage>
        <taxon>Eukaryota</taxon>
        <taxon>Metazoa</taxon>
        <taxon>Ecdysozoa</taxon>
        <taxon>Arthropoda</taxon>
        <taxon>Chelicerata</taxon>
        <taxon>Arachnida</taxon>
        <taxon>Acari</taxon>
        <taxon>Parasitiformes</taxon>
        <taxon>Ixodida</taxon>
        <taxon>Ixodoidea</taxon>
        <taxon>Ixodidae</taxon>
        <taxon>Ixodinae</taxon>
        <taxon>Ixodes</taxon>
    </lineage>
</organism>
<evidence type="ECO:0000313" key="2">
    <source>
        <dbReference type="Proteomes" id="UP000001555"/>
    </source>
</evidence>